<reference evidence="3" key="2">
    <citation type="submission" date="2025-09" db="UniProtKB">
        <authorList>
            <consortium name="Ensembl"/>
        </authorList>
    </citation>
    <scope>IDENTIFICATION</scope>
</reference>
<evidence type="ECO:0000313" key="3">
    <source>
        <dbReference type="Ensembl" id="ENSHBUP00000028486.1"/>
    </source>
</evidence>
<keyword evidence="2" id="KW-1133">Transmembrane helix</keyword>
<dbReference type="Ensembl" id="ENSHBUT00000017646.1">
    <property type="protein sequence ID" value="ENSHBUP00000028486.1"/>
    <property type="gene ID" value="ENSHBUG00000012269.1"/>
</dbReference>
<sequence>MNSSSQQSGRPANTVVQSSGGGIWAVLGTLLYPLLAVWRFLSSFPQTRQRGEGHFAVSTHVEAHIINAGNLSKHTLENRPKEFKKDGKVCRLRTQEDSEDDNNTWNGNSTQQM</sequence>
<dbReference type="PANTHER" id="PTHR46424:SF1">
    <property type="entry name" value="UBX DOMAIN-CONTAINING PROTEIN 4"/>
    <property type="match status" value="1"/>
</dbReference>
<accession>A0A3Q2WQW5</accession>
<dbReference type="AlphaFoldDB" id="A0A3Q2WQW5"/>
<feature type="region of interest" description="Disordered" evidence="1">
    <location>
        <begin position="91"/>
        <end position="113"/>
    </location>
</feature>
<dbReference type="GO" id="GO:0036503">
    <property type="term" value="P:ERAD pathway"/>
    <property type="evidence" value="ECO:0007669"/>
    <property type="project" value="TreeGrafter"/>
</dbReference>
<keyword evidence="4" id="KW-1185">Reference proteome</keyword>
<name>A0A3Q2WQW5_HAPBU</name>
<keyword evidence="2" id="KW-0812">Transmembrane</keyword>
<feature type="transmembrane region" description="Helical" evidence="2">
    <location>
        <begin position="20"/>
        <end position="41"/>
    </location>
</feature>
<proteinExistence type="predicted"/>
<dbReference type="GeneTree" id="ENSGT00940000170936"/>
<dbReference type="Proteomes" id="UP000264840">
    <property type="component" value="Unplaced"/>
</dbReference>
<dbReference type="GO" id="GO:0005783">
    <property type="term" value="C:endoplasmic reticulum"/>
    <property type="evidence" value="ECO:0007669"/>
    <property type="project" value="TreeGrafter"/>
</dbReference>
<organism evidence="3 4">
    <name type="scientific">Haplochromis burtoni</name>
    <name type="common">Burton's mouthbrooder</name>
    <name type="synonym">Chromis burtoni</name>
    <dbReference type="NCBI Taxonomy" id="8153"/>
    <lineage>
        <taxon>Eukaryota</taxon>
        <taxon>Metazoa</taxon>
        <taxon>Chordata</taxon>
        <taxon>Craniata</taxon>
        <taxon>Vertebrata</taxon>
        <taxon>Euteleostomi</taxon>
        <taxon>Actinopterygii</taxon>
        <taxon>Neopterygii</taxon>
        <taxon>Teleostei</taxon>
        <taxon>Neoteleostei</taxon>
        <taxon>Acanthomorphata</taxon>
        <taxon>Ovalentaria</taxon>
        <taxon>Cichlomorphae</taxon>
        <taxon>Cichliformes</taxon>
        <taxon>Cichlidae</taxon>
        <taxon>African cichlids</taxon>
        <taxon>Pseudocrenilabrinae</taxon>
        <taxon>Haplochromini</taxon>
        <taxon>Haplochromis</taxon>
    </lineage>
</organism>
<dbReference type="STRING" id="8153.ENSHBUP00000028486"/>
<evidence type="ECO:0000256" key="2">
    <source>
        <dbReference type="SAM" id="Phobius"/>
    </source>
</evidence>
<reference evidence="3" key="1">
    <citation type="submission" date="2025-08" db="UniProtKB">
        <authorList>
            <consortium name="Ensembl"/>
        </authorList>
    </citation>
    <scope>IDENTIFICATION</scope>
</reference>
<evidence type="ECO:0000256" key="1">
    <source>
        <dbReference type="SAM" id="MobiDB-lite"/>
    </source>
</evidence>
<keyword evidence="2" id="KW-0472">Membrane</keyword>
<evidence type="ECO:0000313" key="4">
    <source>
        <dbReference type="Proteomes" id="UP000264840"/>
    </source>
</evidence>
<dbReference type="PANTHER" id="PTHR46424">
    <property type="entry name" value="UBX DOMAIN-CONTAINING PROTEIN 4"/>
    <property type="match status" value="1"/>
</dbReference>
<protein>
    <submittedName>
        <fullName evidence="3">UBX domain protein 4</fullName>
    </submittedName>
</protein>
<feature type="compositionally biased region" description="Polar residues" evidence="1">
    <location>
        <begin position="103"/>
        <end position="113"/>
    </location>
</feature>